<dbReference type="Proteomes" id="UP000243528">
    <property type="component" value="Unassembled WGS sequence"/>
</dbReference>
<name>A0A2P8E7I4_9ACTN</name>
<dbReference type="EMBL" id="PYGE01000004">
    <property type="protein sequence ID" value="PSL05434.1"/>
    <property type="molecule type" value="Genomic_DNA"/>
</dbReference>
<proteinExistence type="predicted"/>
<dbReference type="RefSeq" id="WP_106536661.1">
    <property type="nucleotide sequence ID" value="NZ_ML142899.1"/>
</dbReference>
<dbReference type="AlphaFoldDB" id="A0A2P8E7I4"/>
<feature type="domain" description="Maltokinase N-terminal cap" evidence="5">
    <location>
        <begin position="20"/>
        <end position="100"/>
    </location>
</feature>
<reference evidence="6 7" key="1">
    <citation type="submission" date="2018-03" db="EMBL/GenBank/DDBJ databases">
        <title>Genomic Encyclopedia of Archaeal and Bacterial Type Strains, Phase II (KMG-II): from individual species to whole genera.</title>
        <authorList>
            <person name="Goeker M."/>
        </authorList>
    </citation>
    <scope>NUCLEOTIDE SEQUENCE [LARGE SCALE GENOMIC DNA]</scope>
    <source>
        <strain evidence="6 7">DSM 45211</strain>
    </source>
</reference>
<comment type="caution">
    <text evidence="6">The sequence shown here is derived from an EMBL/GenBank/DDBJ whole genome shotgun (WGS) entry which is preliminary data.</text>
</comment>
<keyword evidence="3" id="KW-0418">Kinase</keyword>
<dbReference type="OrthoDB" id="3787729at2"/>
<protein>
    <recommendedName>
        <fullName evidence="5">Maltokinase N-terminal cap domain-containing protein</fullName>
    </recommendedName>
</protein>
<dbReference type="GO" id="GO:0005524">
    <property type="term" value="F:ATP binding"/>
    <property type="evidence" value="ECO:0007669"/>
    <property type="project" value="UniProtKB-KW"/>
</dbReference>
<evidence type="ECO:0000256" key="1">
    <source>
        <dbReference type="ARBA" id="ARBA00022679"/>
    </source>
</evidence>
<evidence type="ECO:0000313" key="7">
    <source>
        <dbReference type="Proteomes" id="UP000243528"/>
    </source>
</evidence>
<evidence type="ECO:0000313" key="6">
    <source>
        <dbReference type="EMBL" id="PSL05434.1"/>
    </source>
</evidence>
<keyword evidence="4" id="KW-0067">ATP-binding</keyword>
<accession>A0A2P8E7I4</accession>
<dbReference type="Pfam" id="PF18085">
    <property type="entry name" value="Mak_N_cap"/>
    <property type="match status" value="1"/>
</dbReference>
<gene>
    <name evidence="6" type="ORF">CLV30_104304</name>
</gene>
<organism evidence="6 7">
    <name type="scientific">Haloactinopolyspora alba</name>
    <dbReference type="NCBI Taxonomy" id="648780"/>
    <lineage>
        <taxon>Bacteria</taxon>
        <taxon>Bacillati</taxon>
        <taxon>Actinomycetota</taxon>
        <taxon>Actinomycetes</taxon>
        <taxon>Jiangellales</taxon>
        <taxon>Jiangellaceae</taxon>
        <taxon>Haloactinopolyspora</taxon>
    </lineage>
</organism>
<evidence type="ECO:0000256" key="2">
    <source>
        <dbReference type="ARBA" id="ARBA00022741"/>
    </source>
</evidence>
<dbReference type="NCBIfam" id="NF047744">
    <property type="entry name" value="CG0192_rel"/>
    <property type="match status" value="1"/>
</dbReference>
<evidence type="ECO:0000259" key="5">
    <source>
        <dbReference type="Pfam" id="PF18085"/>
    </source>
</evidence>
<keyword evidence="1" id="KW-0808">Transferase</keyword>
<dbReference type="InterPro" id="IPR040999">
    <property type="entry name" value="Mak_N_cap"/>
</dbReference>
<evidence type="ECO:0000256" key="3">
    <source>
        <dbReference type="ARBA" id="ARBA00022777"/>
    </source>
</evidence>
<sequence>MALIYKATLTPNKRELLSSWLPSRPWSGHAEIEQIGAYRFDDPDGEVGLEAFLVRAPDGTMLHAPLTYRGAPLPGAEAFLVGTTEHSVLGQRWVYDGCGDPVWVAELAKAVLENKPQAVEMVDVDGDLTPREPTMTVQSRSAGDVAVPRIDTLDSHDDGDTTVVRAGGLELVVARVVGADVAAEHTLTGTWRDGGPATLAGVRRAT</sequence>
<keyword evidence="2" id="KW-0547">Nucleotide-binding</keyword>
<dbReference type="GO" id="GO:0016301">
    <property type="term" value="F:kinase activity"/>
    <property type="evidence" value="ECO:0007669"/>
    <property type="project" value="UniProtKB-KW"/>
</dbReference>
<evidence type="ECO:0000256" key="4">
    <source>
        <dbReference type="ARBA" id="ARBA00022840"/>
    </source>
</evidence>
<keyword evidence="7" id="KW-1185">Reference proteome</keyword>